<dbReference type="Pfam" id="PF00795">
    <property type="entry name" value="CN_hydrolase"/>
    <property type="match status" value="1"/>
</dbReference>
<evidence type="ECO:0000256" key="9">
    <source>
        <dbReference type="RuleBase" id="RU003811"/>
    </source>
</evidence>
<dbReference type="NCBIfam" id="TIGR00552">
    <property type="entry name" value="nadE"/>
    <property type="match status" value="1"/>
</dbReference>
<feature type="binding site" evidence="7">
    <location>
        <position position="515"/>
    </location>
    <ligand>
        <name>deamido-NAD(+)</name>
        <dbReference type="ChEBI" id="CHEBI:58437"/>
        <note>ligand shared between two neighboring subunits</note>
    </ligand>
</feature>
<dbReference type="eggNOG" id="COG0171">
    <property type="taxonomic scope" value="Bacteria"/>
</dbReference>
<comment type="similarity">
    <text evidence="2 7 8">In the C-terminal section; belongs to the NAD synthetase family.</text>
</comment>
<dbReference type="HAMAP" id="MF_02090">
    <property type="entry name" value="NadE_glutamine_dep"/>
    <property type="match status" value="1"/>
</dbReference>
<dbReference type="EC" id="6.3.5.1" evidence="7 8"/>
<dbReference type="Gene3D" id="3.40.50.620">
    <property type="entry name" value="HUPs"/>
    <property type="match status" value="1"/>
</dbReference>
<dbReference type="CDD" id="cd00553">
    <property type="entry name" value="NAD_synthase"/>
    <property type="match status" value="1"/>
</dbReference>
<dbReference type="CDD" id="cd07570">
    <property type="entry name" value="GAT_Gln-NAD-synth"/>
    <property type="match status" value="1"/>
</dbReference>
<dbReference type="PROSITE" id="PS50263">
    <property type="entry name" value="CN_HYDROLASE"/>
    <property type="match status" value="1"/>
</dbReference>
<dbReference type="InterPro" id="IPR036526">
    <property type="entry name" value="C-N_Hydrolase_sf"/>
</dbReference>
<dbReference type="GO" id="GO:0005737">
    <property type="term" value="C:cytoplasm"/>
    <property type="evidence" value="ECO:0007669"/>
    <property type="project" value="InterPro"/>
</dbReference>
<organism evidence="11 12">
    <name type="scientific">Candidatus Criblamydia sequanensis CRIB-18</name>
    <dbReference type="NCBI Taxonomy" id="1437425"/>
    <lineage>
        <taxon>Bacteria</taxon>
        <taxon>Pseudomonadati</taxon>
        <taxon>Chlamydiota</taxon>
        <taxon>Chlamydiia</taxon>
        <taxon>Parachlamydiales</taxon>
        <taxon>Candidatus Criblamydiaceae</taxon>
        <taxon>Candidatus Criblamydia</taxon>
    </lineage>
</organism>
<feature type="domain" description="CN hydrolase" evidence="10">
    <location>
        <begin position="1"/>
        <end position="256"/>
    </location>
</feature>
<dbReference type="GO" id="GO:0003952">
    <property type="term" value="F:NAD+ synthase (glutamine-hydrolyzing) activity"/>
    <property type="evidence" value="ECO:0007669"/>
    <property type="project" value="UniProtKB-UniRule"/>
</dbReference>
<comment type="similarity">
    <text evidence="9">Belongs to the NAD synthetase family.</text>
</comment>
<dbReference type="PIRSF" id="PIRSF006630">
    <property type="entry name" value="NADS_GAT"/>
    <property type="match status" value="1"/>
</dbReference>
<feature type="binding site" evidence="7">
    <location>
        <position position="118"/>
    </location>
    <ligand>
        <name>L-glutamine</name>
        <dbReference type="ChEBI" id="CHEBI:58359"/>
    </ligand>
</feature>
<evidence type="ECO:0000256" key="5">
    <source>
        <dbReference type="ARBA" id="ARBA00022840"/>
    </source>
</evidence>
<evidence type="ECO:0000256" key="6">
    <source>
        <dbReference type="ARBA" id="ARBA00023027"/>
    </source>
</evidence>
<feature type="active site" description="Nucleophile; for glutaminase activity" evidence="7">
    <location>
        <position position="148"/>
    </location>
</feature>
<dbReference type="PANTHER" id="PTHR23090:SF9">
    <property type="entry name" value="GLUTAMINE-DEPENDENT NAD(+) SYNTHETASE"/>
    <property type="match status" value="1"/>
</dbReference>
<dbReference type="RefSeq" id="WP_041016430.1">
    <property type="nucleotide sequence ID" value="NZ_CCEJ010000001.1"/>
</dbReference>
<evidence type="ECO:0000256" key="7">
    <source>
        <dbReference type="HAMAP-Rule" id="MF_02090"/>
    </source>
</evidence>
<dbReference type="PANTHER" id="PTHR23090">
    <property type="entry name" value="NH 3 /GLUTAMINE-DEPENDENT NAD + SYNTHETASE"/>
    <property type="match status" value="1"/>
</dbReference>
<feature type="active site" description="Proton acceptor; for glutaminase activity" evidence="7">
    <location>
        <position position="41"/>
    </location>
</feature>
<evidence type="ECO:0000256" key="8">
    <source>
        <dbReference type="PIRNR" id="PIRNR006630"/>
    </source>
</evidence>
<dbReference type="SUPFAM" id="SSF52402">
    <property type="entry name" value="Adenine nucleotide alpha hydrolases-like"/>
    <property type="match status" value="1"/>
</dbReference>
<evidence type="ECO:0000256" key="1">
    <source>
        <dbReference type="ARBA" id="ARBA00005188"/>
    </source>
</evidence>
<keyword evidence="5 7" id="KW-0067">ATP-binding</keyword>
<feature type="binding site" evidence="7">
    <location>
        <position position="184"/>
    </location>
    <ligand>
        <name>L-glutamine</name>
        <dbReference type="ChEBI" id="CHEBI:58359"/>
    </ligand>
</feature>
<feature type="binding site" evidence="7">
    <location>
        <begin position="292"/>
        <end position="299"/>
    </location>
    <ligand>
        <name>ATP</name>
        <dbReference type="ChEBI" id="CHEBI:30616"/>
    </ligand>
</feature>
<dbReference type="Pfam" id="PF02540">
    <property type="entry name" value="NAD_synthase"/>
    <property type="match status" value="1"/>
</dbReference>
<sequence length="543" mass="60586">MRISLCQMNPTVGALKENRNKILAGIKKAKDAKADIVLFPEMALTGYPPADFLSLAHFIKKVKEGLESIVAHTKGIAAIIGVVRESPYSTGKMLVNSACICVDGEILGFQDKTLLPTYDVFDELRYFEPARERKVWLISGKKIAVTICEDIWQNAGCMDFSYPVDPILDYKKEKIDYHLNLSASPFSLMKFKKRLDVLRKSALALKAPSYLCNQVGGNDSLIFEGRSLAVNAKGELIGMAKGFQEDLATFDSQENQIIEVKEPPKLEDLYQALVLGLRDYFTKSGFKKAVLGLSGGIDSALVACIAKEALGEENVLGVFMPSRYSSKASKEDSEALAKNLNISYQVISIEEPFQSFLKLLHPFFEGKPADVTEENLQARIRGNILMALSNKFGLILLSTGNKSELALGYSTLYGDLCGGIAVLSDVSKREVYELSFFINKHGPIIPIRTLTRPPSAELKENQKDSDSLPDYEIIDNILEAYVEHHKSEEDIAIMYGYPLELVMDLTTRIHRNEYKRRQSPPGLRVSEKAFSVGREFPIVQKWR</sequence>
<dbReference type="FunFam" id="3.40.50.620:FF:000106">
    <property type="entry name" value="Glutamine-dependent NAD(+) synthetase"/>
    <property type="match status" value="1"/>
</dbReference>
<dbReference type="GO" id="GO:0005524">
    <property type="term" value="F:ATP binding"/>
    <property type="evidence" value="ECO:0007669"/>
    <property type="project" value="UniProtKB-UniRule"/>
</dbReference>
<dbReference type="SUPFAM" id="SSF56317">
    <property type="entry name" value="Carbon-nitrogen hydrolase"/>
    <property type="match status" value="1"/>
</dbReference>
<dbReference type="NCBIfam" id="NF010588">
    <property type="entry name" value="PRK13981.1"/>
    <property type="match status" value="1"/>
</dbReference>
<proteinExistence type="inferred from homology"/>
<evidence type="ECO:0000256" key="2">
    <source>
        <dbReference type="ARBA" id="ARBA00007145"/>
    </source>
</evidence>
<evidence type="ECO:0000313" key="12">
    <source>
        <dbReference type="Proteomes" id="UP000031552"/>
    </source>
</evidence>
<dbReference type="GO" id="GO:0004359">
    <property type="term" value="F:glutaminase activity"/>
    <property type="evidence" value="ECO:0007669"/>
    <property type="project" value="InterPro"/>
</dbReference>
<feature type="binding site" evidence="7">
    <location>
        <position position="399"/>
    </location>
    <ligand>
        <name>ATP</name>
        <dbReference type="ChEBI" id="CHEBI:30616"/>
    </ligand>
</feature>
<dbReference type="EMBL" id="CCEJ010000001">
    <property type="protein sequence ID" value="CDR32909.1"/>
    <property type="molecule type" value="Genomic_DNA"/>
</dbReference>
<comment type="catalytic activity">
    <reaction evidence="7 8">
        <text>deamido-NAD(+) + L-glutamine + ATP + H2O = L-glutamate + AMP + diphosphate + NAD(+) + H(+)</text>
        <dbReference type="Rhea" id="RHEA:24384"/>
        <dbReference type="ChEBI" id="CHEBI:15377"/>
        <dbReference type="ChEBI" id="CHEBI:15378"/>
        <dbReference type="ChEBI" id="CHEBI:29985"/>
        <dbReference type="ChEBI" id="CHEBI:30616"/>
        <dbReference type="ChEBI" id="CHEBI:33019"/>
        <dbReference type="ChEBI" id="CHEBI:57540"/>
        <dbReference type="ChEBI" id="CHEBI:58359"/>
        <dbReference type="ChEBI" id="CHEBI:58437"/>
        <dbReference type="ChEBI" id="CHEBI:456215"/>
        <dbReference type="EC" id="6.3.5.1"/>
    </reaction>
</comment>
<comment type="caution">
    <text evidence="7">Lacks conserved residue(s) required for the propagation of feature annotation.</text>
</comment>
<dbReference type="InterPro" id="IPR014729">
    <property type="entry name" value="Rossmann-like_a/b/a_fold"/>
</dbReference>
<feature type="binding site" evidence="7">
    <location>
        <position position="404"/>
    </location>
    <ligand>
        <name>deamido-NAD(+)</name>
        <dbReference type="ChEBI" id="CHEBI:58437"/>
        <note>ligand shared between two neighboring subunits</note>
    </ligand>
</feature>
<name>A0A090DV74_9BACT</name>
<evidence type="ECO:0000256" key="3">
    <source>
        <dbReference type="ARBA" id="ARBA00022598"/>
    </source>
</evidence>
<dbReference type="InterPro" id="IPR014445">
    <property type="entry name" value="Gln-dep_NAD_synthase"/>
</dbReference>
<feature type="active site" description="For glutaminase activity" evidence="7">
    <location>
        <position position="112"/>
    </location>
</feature>
<dbReference type="Proteomes" id="UP000031552">
    <property type="component" value="Unassembled WGS sequence"/>
</dbReference>
<accession>A0A090DV74</accession>
<dbReference type="STRING" id="1437425.CSEC_0065"/>
<dbReference type="GO" id="GO:0008795">
    <property type="term" value="F:NAD+ synthase activity"/>
    <property type="evidence" value="ECO:0007669"/>
    <property type="project" value="UniProtKB-UniRule"/>
</dbReference>
<keyword evidence="4 7" id="KW-0547">Nucleotide-binding</keyword>
<dbReference type="OrthoDB" id="9803818at2"/>
<feature type="binding site" evidence="7">
    <location>
        <position position="375"/>
    </location>
    <ligand>
        <name>deamido-NAD(+)</name>
        <dbReference type="ChEBI" id="CHEBI:58437"/>
        <note>ligand shared between two neighboring subunits</note>
    </ligand>
</feature>
<dbReference type="InterPro" id="IPR003694">
    <property type="entry name" value="NAD_synthase"/>
</dbReference>
<comment type="caution">
    <text evidence="11">The sequence shown here is derived from an EMBL/GenBank/DDBJ whole genome shotgun (WGS) entry which is preliminary data.</text>
</comment>
<dbReference type="Gene3D" id="3.60.110.10">
    <property type="entry name" value="Carbon-nitrogen hydrolase"/>
    <property type="match status" value="1"/>
</dbReference>
<dbReference type="AlphaFoldDB" id="A0A090DV74"/>
<protein>
    <recommendedName>
        <fullName evidence="7 8">Glutamine-dependent NAD(+) synthetase</fullName>
        <ecNumber evidence="7 8">6.3.5.1</ecNumber>
    </recommendedName>
    <alternativeName>
        <fullName evidence="7 8">NAD(+) synthase [glutamine-hydrolyzing]</fullName>
    </alternativeName>
</protein>
<feature type="binding site" evidence="7">
    <location>
        <position position="190"/>
    </location>
    <ligand>
        <name>L-glutamine</name>
        <dbReference type="ChEBI" id="CHEBI:58359"/>
    </ligand>
</feature>
<evidence type="ECO:0000259" key="10">
    <source>
        <dbReference type="PROSITE" id="PS50263"/>
    </source>
</evidence>
<dbReference type="UniPathway" id="UPA00253">
    <property type="reaction ID" value="UER00334"/>
</dbReference>
<dbReference type="GO" id="GO:0009435">
    <property type="term" value="P:NAD+ biosynthetic process"/>
    <property type="evidence" value="ECO:0007669"/>
    <property type="project" value="UniProtKB-UniRule"/>
</dbReference>
<reference evidence="11" key="2">
    <citation type="submission" date="2014-09" db="EMBL/GenBank/DDBJ databases">
        <title>Criblamydia sequanensis harbors a mega-plasmid encoding arsenite resistance.</title>
        <authorList>
            <person name="Bertelli C."/>
            <person name="Goesmann A."/>
            <person name="Greub G."/>
        </authorList>
    </citation>
    <scope>NUCLEOTIDE SEQUENCE [LARGE SCALE GENOMIC DNA]</scope>
    <source>
        <strain evidence="11">CRIB-18</strain>
    </source>
</reference>
<dbReference type="eggNOG" id="COG0388">
    <property type="taxonomic scope" value="Bacteria"/>
</dbReference>
<comment type="pathway">
    <text evidence="1 7 8">Cofactor biosynthesis; NAD(+) biosynthesis; NAD(+) from deamido-NAD(+) (L-Gln route): step 1/1.</text>
</comment>
<keyword evidence="6 7" id="KW-0520">NAD</keyword>
<keyword evidence="3 7" id="KW-0436">Ligase</keyword>
<evidence type="ECO:0000256" key="4">
    <source>
        <dbReference type="ARBA" id="ARBA00022741"/>
    </source>
</evidence>
<keyword evidence="12" id="KW-1185">Reference proteome</keyword>
<evidence type="ECO:0000313" key="11">
    <source>
        <dbReference type="EMBL" id="CDR32909.1"/>
    </source>
</evidence>
<comment type="function">
    <text evidence="7">Catalyzes the ATP-dependent amidation of deamido-NAD to form NAD. Uses L-glutamine as a nitrogen source.</text>
</comment>
<dbReference type="InterPro" id="IPR022310">
    <property type="entry name" value="NAD/GMP_synthase"/>
</dbReference>
<dbReference type="InterPro" id="IPR003010">
    <property type="entry name" value="C-N_Hydrolase"/>
</dbReference>
<reference evidence="11" key="1">
    <citation type="submission" date="2013-12" db="EMBL/GenBank/DDBJ databases">
        <authorList>
            <person name="Linke B."/>
        </authorList>
    </citation>
    <scope>NUCLEOTIDE SEQUENCE [LARGE SCALE GENOMIC DNA]</scope>
    <source>
        <strain evidence="11">CRIB-18</strain>
    </source>
</reference>
<gene>
    <name evidence="7 11" type="primary">nadE</name>
    <name evidence="11" type="ORF">CSEC_0065</name>
</gene>